<dbReference type="SMART" id="SM00066">
    <property type="entry name" value="GAL4"/>
    <property type="match status" value="1"/>
</dbReference>
<dbReference type="InterPro" id="IPR021858">
    <property type="entry name" value="Fun_TF"/>
</dbReference>
<dbReference type="InterPro" id="IPR001138">
    <property type="entry name" value="Zn2Cys6_DnaBD"/>
</dbReference>
<name>W3WM39_PESFW</name>
<evidence type="ECO:0000259" key="2">
    <source>
        <dbReference type="PROSITE" id="PS50048"/>
    </source>
</evidence>
<organism evidence="3 4">
    <name type="scientific">Pestalotiopsis fici (strain W106-1 / CGMCC3.15140)</name>
    <dbReference type="NCBI Taxonomy" id="1229662"/>
    <lineage>
        <taxon>Eukaryota</taxon>
        <taxon>Fungi</taxon>
        <taxon>Dikarya</taxon>
        <taxon>Ascomycota</taxon>
        <taxon>Pezizomycotina</taxon>
        <taxon>Sordariomycetes</taxon>
        <taxon>Xylariomycetidae</taxon>
        <taxon>Amphisphaeriales</taxon>
        <taxon>Sporocadaceae</taxon>
        <taxon>Pestalotiopsis</taxon>
    </lineage>
</organism>
<dbReference type="PRINTS" id="PR00755">
    <property type="entry name" value="AFLATOXINBRP"/>
</dbReference>
<dbReference type="PANTHER" id="PTHR47784:SF5">
    <property type="entry name" value="STEROL UPTAKE CONTROL PROTEIN 2"/>
    <property type="match status" value="1"/>
</dbReference>
<dbReference type="OrthoDB" id="416217at2759"/>
<dbReference type="InParanoid" id="W3WM39"/>
<gene>
    <name evidence="3" type="ORF">PFICI_14817</name>
</gene>
<evidence type="ECO:0000313" key="4">
    <source>
        <dbReference type="Proteomes" id="UP000030651"/>
    </source>
</evidence>
<dbReference type="InterPro" id="IPR036864">
    <property type="entry name" value="Zn2-C6_fun-type_DNA-bd_sf"/>
</dbReference>
<dbReference type="AlphaFoldDB" id="W3WM39"/>
<dbReference type="eggNOG" id="ENOG502SJ6A">
    <property type="taxonomic scope" value="Eukaryota"/>
</dbReference>
<protein>
    <recommendedName>
        <fullName evidence="2">Zn(2)-C6 fungal-type domain-containing protein</fullName>
    </recommendedName>
</protein>
<dbReference type="SUPFAM" id="SSF57701">
    <property type="entry name" value="Zn2/Cys6 DNA-binding domain"/>
    <property type="match status" value="1"/>
</dbReference>
<sequence length="380" mass="44004">MSQSPAENDRRRQPKSKTGCRTCKKRKVKCDESRPACRKCVKHGVKCDFIALSESDKLELPSPLHQPYTYHHESGGFTINDLELLHHYDTSTCLTLTTEPLTRNFWRVNIPQIGFTTPYILKGVLAVAALHLARYRPERKDFYTTLAFHHHNAALAQASPLITKVDTDNCVNLFLFSTITYYFAFGKPRSPTDFFLADNDAVPDWLYLFRGVRALMESTGKLMRASSIAFIFEEGIKMHRAWEALEYENEGFQELQRNIQASVGTHEPAKLRVLLDAVETLRKSYAVVHDGSQSDENKSRGVFVWVYKISDFYVDLVSAGDNEALCVLAYFCVLLRRLDFMWWIEGWGLHLIERIYARLNDKYRLWIRWPIEEIGWVPSY</sequence>
<dbReference type="GO" id="GO:0001228">
    <property type="term" value="F:DNA-binding transcription activator activity, RNA polymerase II-specific"/>
    <property type="evidence" value="ECO:0007669"/>
    <property type="project" value="TreeGrafter"/>
</dbReference>
<dbReference type="Proteomes" id="UP000030651">
    <property type="component" value="Unassembled WGS sequence"/>
</dbReference>
<keyword evidence="4" id="KW-1185">Reference proteome</keyword>
<dbReference type="HOGENOM" id="CLU_024934_0_2_1"/>
<dbReference type="GeneID" id="19279830"/>
<reference evidence="4" key="1">
    <citation type="journal article" date="2015" name="BMC Genomics">
        <title>Genomic and transcriptomic analysis of the endophytic fungus Pestalotiopsis fici reveals its lifestyle and high potential for synthesis of natural products.</title>
        <authorList>
            <person name="Wang X."/>
            <person name="Zhang X."/>
            <person name="Liu L."/>
            <person name="Xiang M."/>
            <person name="Wang W."/>
            <person name="Sun X."/>
            <person name="Che Y."/>
            <person name="Guo L."/>
            <person name="Liu G."/>
            <person name="Guo L."/>
            <person name="Wang C."/>
            <person name="Yin W.B."/>
            <person name="Stadler M."/>
            <person name="Zhang X."/>
            <person name="Liu X."/>
        </authorList>
    </citation>
    <scope>NUCLEOTIDE SEQUENCE [LARGE SCALE GENOMIC DNA]</scope>
    <source>
        <strain evidence="4">W106-1 / CGMCC3.15140</strain>
    </source>
</reference>
<keyword evidence="1" id="KW-0539">Nucleus</keyword>
<dbReference type="Pfam" id="PF11951">
    <property type="entry name" value="Fungal_trans_2"/>
    <property type="match status" value="1"/>
</dbReference>
<dbReference type="OMA" id="MIWRECA"/>
<dbReference type="InterPro" id="IPR053157">
    <property type="entry name" value="Sterol_Uptake_Regulator"/>
</dbReference>
<dbReference type="EMBL" id="KI912121">
    <property type="protein sequence ID" value="ETS73871.1"/>
    <property type="molecule type" value="Genomic_DNA"/>
</dbReference>
<dbReference type="PROSITE" id="PS00463">
    <property type="entry name" value="ZN2_CY6_FUNGAL_1"/>
    <property type="match status" value="1"/>
</dbReference>
<feature type="domain" description="Zn(2)-C6 fungal-type" evidence="2">
    <location>
        <begin position="19"/>
        <end position="49"/>
    </location>
</feature>
<dbReference type="PROSITE" id="PS50048">
    <property type="entry name" value="ZN2_CY6_FUNGAL_2"/>
    <property type="match status" value="1"/>
</dbReference>
<proteinExistence type="predicted"/>
<dbReference type="CDD" id="cd00067">
    <property type="entry name" value="GAL4"/>
    <property type="match status" value="1"/>
</dbReference>
<accession>W3WM39</accession>
<dbReference type="RefSeq" id="XP_007841589.1">
    <property type="nucleotide sequence ID" value="XM_007843398.1"/>
</dbReference>
<evidence type="ECO:0000313" key="3">
    <source>
        <dbReference type="EMBL" id="ETS73871.1"/>
    </source>
</evidence>
<dbReference type="PANTHER" id="PTHR47784">
    <property type="entry name" value="STEROL UPTAKE CONTROL PROTEIN 2"/>
    <property type="match status" value="1"/>
</dbReference>
<dbReference type="Pfam" id="PF00172">
    <property type="entry name" value="Zn_clus"/>
    <property type="match status" value="1"/>
</dbReference>
<dbReference type="KEGG" id="pfy:PFICI_14817"/>
<evidence type="ECO:0000256" key="1">
    <source>
        <dbReference type="ARBA" id="ARBA00023242"/>
    </source>
</evidence>
<dbReference type="GO" id="GO:0008270">
    <property type="term" value="F:zinc ion binding"/>
    <property type="evidence" value="ECO:0007669"/>
    <property type="project" value="InterPro"/>
</dbReference>
<dbReference type="Gene3D" id="4.10.240.10">
    <property type="entry name" value="Zn(2)-C6 fungal-type DNA-binding domain"/>
    <property type="match status" value="1"/>
</dbReference>